<dbReference type="STRING" id="389348.PNK_1447"/>
<feature type="signal peptide" evidence="1">
    <location>
        <begin position="1"/>
        <end position="26"/>
    </location>
</feature>
<evidence type="ECO:0000256" key="1">
    <source>
        <dbReference type="SAM" id="SignalP"/>
    </source>
</evidence>
<reference evidence="3" key="1">
    <citation type="submission" date="2015-09" db="EMBL/GenBank/DDBJ databases">
        <authorList>
            <person name="Bertelli C."/>
        </authorList>
    </citation>
    <scope>NUCLEOTIDE SEQUENCE [LARGE SCALE GENOMIC DNA]</scope>
    <source>
        <strain evidence="3">KNic</strain>
    </source>
</reference>
<dbReference type="Proteomes" id="UP000069902">
    <property type="component" value="Chromosome cPNK"/>
</dbReference>
<dbReference type="KEGG" id="pnl:PNK_1447"/>
<dbReference type="RefSeq" id="WP_032125773.1">
    <property type="nucleotide sequence ID" value="NZ_LN879502.1"/>
</dbReference>
<dbReference type="AlphaFoldDB" id="A0A0U5ES74"/>
<organism evidence="2 3">
    <name type="scientific">Candidatus Protochlamydia naegleriophila</name>
    <dbReference type="NCBI Taxonomy" id="389348"/>
    <lineage>
        <taxon>Bacteria</taxon>
        <taxon>Pseudomonadati</taxon>
        <taxon>Chlamydiota</taxon>
        <taxon>Chlamydiia</taxon>
        <taxon>Parachlamydiales</taxon>
        <taxon>Parachlamydiaceae</taxon>
        <taxon>Candidatus Protochlamydia</taxon>
    </lineage>
</organism>
<evidence type="ECO:0000313" key="2">
    <source>
        <dbReference type="EMBL" id="CUI17059.1"/>
    </source>
</evidence>
<dbReference type="InParanoid" id="A0A0U5ES74"/>
<accession>A0A0U5ES74</accession>
<proteinExistence type="predicted"/>
<feature type="chain" id="PRO_5006856319" evidence="1">
    <location>
        <begin position="27"/>
        <end position="255"/>
    </location>
</feature>
<gene>
    <name evidence="2" type="ORF">PNK_1447</name>
</gene>
<dbReference type="EMBL" id="LN879502">
    <property type="protein sequence ID" value="CUI17059.1"/>
    <property type="molecule type" value="Genomic_DNA"/>
</dbReference>
<protein>
    <submittedName>
        <fullName evidence="2">Conserved putative secreted protein</fullName>
    </submittedName>
</protein>
<keyword evidence="3" id="KW-1185">Reference proteome</keyword>
<name>A0A0U5ES74_9BACT</name>
<keyword evidence="1" id="KW-0732">Signal</keyword>
<evidence type="ECO:0000313" key="3">
    <source>
        <dbReference type="Proteomes" id="UP000069902"/>
    </source>
</evidence>
<sequence length="255" mass="28023">MKNSFLKTISIGVVSALLMIASYANAQVNYPYTSGQAVFVQSPYNSSLYTNYDYNSRQGAINRLPAYTTNQAVFVQRPYMSQQTVASYPSNDRYNLPRTESRYTSPTAFPTTVAPAYPYGTTSSYISGRYTTTTQTPTYNYPYPTSSYTSTLNYPYTTTTPTTTYPSTTVQQGPASYYPGSQLSPTGYQAAGYNAYKSNYAQPTTTALQRPANAPSAIYNDAYPVTTVSQYPYPTSTTAAPETIIQPAPPPKPNR</sequence>
<dbReference type="PATRIC" id="fig|389348.3.peg.1621"/>